<keyword evidence="3" id="KW-0677">Repeat</keyword>
<feature type="domain" description="ABC transporter" evidence="14">
    <location>
        <begin position="467"/>
        <end position="764"/>
    </location>
</feature>
<dbReference type="SUPFAM" id="SSF52540">
    <property type="entry name" value="P-loop containing nucleoside triphosphate hydrolases"/>
    <property type="match status" value="2"/>
</dbReference>
<keyword evidence="16" id="KW-1185">Reference proteome</keyword>
<evidence type="ECO:0000256" key="4">
    <source>
        <dbReference type="ARBA" id="ARBA00022741"/>
    </source>
</evidence>
<dbReference type="SMART" id="SM00382">
    <property type="entry name" value="AAA"/>
    <property type="match status" value="2"/>
</dbReference>
<keyword evidence="4" id="KW-0547">Nucleotide-binding</keyword>
<dbReference type="PROSITE" id="PS50893">
    <property type="entry name" value="ABC_TRANSPORTER_2"/>
    <property type="match status" value="1"/>
</dbReference>
<name>A0ABV8IEA7_9ACTN</name>
<dbReference type="InterPro" id="IPR003593">
    <property type="entry name" value="AAA+_ATPase"/>
</dbReference>
<dbReference type="Gene3D" id="1.20.1580.10">
    <property type="entry name" value="ABC transporter ATPase like domain"/>
    <property type="match status" value="2"/>
</dbReference>
<keyword evidence="9" id="KW-0238">DNA-binding</keyword>
<evidence type="ECO:0000256" key="13">
    <source>
        <dbReference type="ARBA" id="ARBA00042156"/>
    </source>
</evidence>
<dbReference type="InterPro" id="IPR003439">
    <property type="entry name" value="ABC_transporter-like_ATP-bd"/>
</dbReference>
<keyword evidence="6" id="KW-0228">DNA excision</keyword>
<keyword evidence="7" id="KW-0067">ATP-binding</keyword>
<accession>A0ABV8IEA7</accession>
<evidence type="ECO:0000256" key="2">
    <source>
        <dbReference type="ARBA" id="ARBA00022490"/>
    </source>
</evidence>
<reference evidence="16" key="1">
    <citation type="journal article" date="2019" name="Int. J. Syst. Evol. Microbiol.">
        <title>The Global Catalogue of Microorganisms (GCM) 10K type strain sequencing project: providing services to taxonomists for standard genome sequencing and annotation.</title>
        <authorList>
            <consortium name="The Broad Institute Genomics Platform"/>
            <consortium name="The Broad Institute Genome Sequencing Center for Infectious Disease"/>
            <person name="Wu L."/>
            <person name="Ma J."/>
        </authorList>
    </citation>
    <scope>NUCLEOTIDE SEQUENCE [LARGE SCALE GENOMIC DNA]</scope>
    <source>
        <strain evidence="16">TBRC 4489</strain>
    </source>
</reference>
<evidence type="ECO:0000256" key="8">
    <source>
        <dbReference type="ARBA" id="ARBA00022881"/>
    </source>
</evidence>
<evidence type="ECO:0000256" key="7">
    <source>
        <dbReference type="ARBA" id="ARBA00022840"/>
    </source>
</evidence>
<evidence type="ECO:0000313" key="16">
    <source>
        <dbReference type="Proteomes" id="UP001595850"/>
    </source>
</evidence>
<protein>
    <recommendedName>
        <fullName evidence="12">UvrABC system protein A</fullName>
    </recommendedName>
    <alternativeName>
        <fullName evidence="13">Excinuclease ABC subunit A</fullName>
    </alternativeName>
</protein>
<keyword evidence="10" id="KW-0234">DNA repair</keyword>
<dbReference type="InterPro" id="IPR027417">
    <property type="entry name" value="P-loop_NTPase"/>
</dbReference>
<dbReference type="Gene3D" id="1.10.8.280">
    <property type="entry name" value="ABC transporter ATPase domain-like"/>
    <property type="match status" value="1"/>
</dbReference>
<evidence type="ECO:0000256" key="3">
    <source>
        <dbReference type="ARBA" id="ARBA00022737"/>
    </source>
</evidence>
<evidence type="ECO:0000256" key="12">
    <source>
        <dbReference type="ARBA" id="ARBA00039316"/>
    </source>
</evidence>
<evidence type="ECO:0000256" key="5">
    <source>
        <dbReference type="ARBA" id="ARBA00022763"/>
    </source>
</evidence>
<keyword evidence="2" id="KW-0963">Cytoplasm</keyword>
<keyword evidence="8" id="KW-0267">Excision nuclease</keyword>
<dbReference type="RefSeq" id="WP_377291443.1">
    <property type="nucleotide sequence ID" value="NZ_JBHSBM010000027.1"/>
</dbReference>
<dbReference type="PANTHER" id="PTHR43152">
    <property type="entry name" value="UVRABC SYSTEM PROTEIN A"/>
    <property type="match status" value="1"/>
</dbReference>
<dbReference type="Proteomes" id="UP001595850">
    <property type="component" value="Unassembled WGS sequence"/>
</dbReference>
<evidence type="ECO:0000256" key="1">
    <source>
        <dbReference type="ARBA" id="ARBA00004496"/>
    </source>
</evidence>
<evidence type="ECO:0000256" key="6">
    <source>
        <dbReference type="ARBA" id="ARBA00022769"/>
    </source>
</evidence>
<organism evidence="15 16">
    <name type="scientific">Planomonospora corallina</name>
    <dbReference type="NCBI Taxonomy" id="1806052"/>
    <lineage>
        <taxon>Bacteria</taxon>
        <taxon>Bacillati</taxon>
        <taxon>Actinomycetota</taxon>
        <taxon>Actinomycetes</taxon>
        <taxon>Streptosporangiales</taxon>
        <taxon>Streptosporangiaceae</taxon>
        <taxon>Planomonospora</taxon>
    </lineage>
</organism>
<evidence type="ECO:0000259" key="14">
    <source>
        <dbReference type="PROSITE" id="PS50893"/>
    </source>
</evidence>
<dbReference type="EMBL" id="JBHSBM010000027">
    <property type="protein sequence ID" value="MFC4061347.1"/>
    <property type="molecule type" value="Genomic_DNA"/>
</dbReference>
<evidence type="ECO:0000256" key="9">
    <source>
        <dbReference type="ARBA" id="ARBA00023125"/>
    </source>
</evidence>
<comment type="caution">
    <text evidence="15">The sequence shown here is derived from an EMBL/GenBank/DDBJ whole genome shotgun (WGS) entry which is preliminary data.</text>
</comment>
<evidence type="ECO:0000256" key="10">
    <source>
        <dbReference type="ARBA" id="ARBA00023204"/>
    </source>
</evidence>
<comment type="similarity">
    <text evidence="11">Belongs to the ABC transporter superfamily. UvrA family.</text>
</comment>
<gene>
    <name evidence="15" type="ORF">ACFOWE_23860</name>
</gene>
<keyword evidence="5" id="KW-0227">DNA damage</keyword>
<comment type="subcellular location">
    <subcellularLocation>
        <location evidence="1">Cytoplasm</location>
    </subcellularLocation>
</comment>
<dbReference type="PANTHER" id="PTHR43152:SF2">
    <property type="entry name" value="DRUG RESISTANCE ABC TRANSPORTER"/>
    <property type="match status" value="1"/>
</dbReference>
<dbReference type="Gene3D" id="3.40.50.300">
    <property type="entry name" value="P-loop containing nucleotide triphosphate hydrolases"/>
    <property type="match status" value="2"/>
</dbReference>
<evidence type="ECO:0000256" key="11">
    <source>
        <dbReference type="ARBA" id="ARBA00038000"/>
    </source>
</evidence>
<proteinExistence type="inferred from homology"/>
<evidence type="ECO:0000313" key="15">
    <source>
        <dbReference type="EMBL" id="MFC4061347.1"/>
    </source>
</evidence>
<sequence>MTSTEVSSVRVPAPDREAWITVEGARTHNLRDVSVRVPKRRLTVFTGVSGSGKSSLVFDTIAAEAQRLVNDSYPAFVRNRLPQHPQADVDRLDGLMFTTVVDQRRFTGNARSTVGTASDLAPLLRLLFSRAGRPSAGFTPAYSFNDPEGMCPRCEGLGVVDDIDVDLLLDRSRSLRQGAIRFPAFAPGTYRWKRLVHARVADPDVPVSALSPAELDTLLHAEGLRLTDPDPEYPKSGVFDGVVPRLRRSYLRRTPSRLTEDERDALARVVTRRACPGCAGTRLNDRARASLIDGRSIADWCALPVGELRHVAAAVTDPAVAPLTAAIRDRLDALDAVGLGYLSLDRDSGTLSGGEAQRVKIVRHLGSALSDVCYVFDEPSAGLHPHDVHRLLGLLTRLRDAANTVLVVEHHPAVIAAADHVVDLGPAAGAGGGTVQFEGAPAGLRNTDTGTGRMLRDPIRLRRRPRIPRGSVTVAHADAHNLRDVTVEVPLGVLTAVTGVAGSGKSTLFAHVLPRQHPDFAVIDQAPLRGGARSTPATVLGVADPIRDAFSRATGLHPSWFSANARGACPVCRGRGVITTDLAFLDDVRTTCDACGGTRFNATALAASLRGRTVADVLAMSPAEAAELLADQPGITRRLRWLERVGLGYLSIGQSLDTLSGGERQRLRLARHLGDAGDTGGAHDRRIVLDEPTAGLHGADVDRLLALFDDLVGDGATIIAIEHDRRVIAGADHVIDIGPGAGLRGGAVVFQGPPHALADCAASVTGRYLREAVRGTGRPAALHAG</sequence>